<accession>A0ABS0Y898</accession>
<evidence type="ECO:0000256" key="2">
    <source>
        <dbReference type="ARBA" id="ARBA00022764"/>
    </source>
</evidence>
<evidence type="ECO:0000313" key="5">
    <source>
        <dbReference type="Proteomes" id="UP000620670"/>
    </source>
</evidence>
<dbReference type="PANTHER" id="PTHR30006:SF2">
    <property type="entry name" value="ABC TRANSPORTER SUBSTRATE-BINDING PROTEIN"/>
    <property type="match status" value="1"/>
</dbReference>
<feature type="chain" id="PRO_5047525427" evidence="3">
    <location>
        <begin position="24"/>
        <end position="350"/>
    </location>
</feature>
<reference evidence="5" key="1">
    <citation type="submission" date="2020-12" db="EMBL/GenBank/DDBJ databases">
        <title>Hymenobacter sp.</title>
        <authorList>
            <person name="Kim M.K."/>
        </authorList>
    </citation>
    <scope>NUCLEOTIDE SEQUENCE [LARGE SCALE GENOMIC DNA]</scope>
    <source>
        <strain evidence="5">BT325</strain>
    </source>
</reference>
<dbReference type="SUPFAM" id="SSF53850">
    <property type="entry name" value="Periplasmic binding protein-like II"/>
    <property type="match status" value="1"/>
</dbReference>
<keyword evidence="1 3" id="KW-0732">Signal</keyword>
<dbReference type="EMBL" id="JAELXT010000039">
    <property type="protein sequence ID" value="MBJ6128118.1"/>
    <property type="molecule type" value="Genomic_DNA"/>
</dbReference>
<dbReference type="Gene3D" id="3.40.190.10">
    <property type="entry name" value="Periplasmic binding protein-like II"/>
    <property type="match status" value="2"/>
</dbReference>
<gene>
    <name evidence="4" type="ORF">JAO75_22205</name>
</gene>
<feature type="signal peptide" evidence="3">
    <location>
        <begin position="1"/>
        <end position="23"/>
    </location>
</feature>
<keyword evidence="2" id="KW-0574">Periplasm</keyword>
<organism evidence="4 5">
    <name type="scientific">Microvirga splendida</name>
    <dbReference type="NCBI Taxonomy" id="2795727"/>
    <lineage>
        <taxon>Bacteria</taxon>
        <taxon>Pseudomonadati</taxon>
        <taxon>Pseudomonadota</taxon>
        <taxon>Alphaproteobacteria</taxon>
        <taxon>Hyphomicrobiales</taxon>
        <taxon>Methylobacteriaceae</taxon>
        <taxon>Microvirga</taxon>
    </lineage>
</organism>
<keyword evidence="5" id="KW-1185">Reference proteome</keyword>
<dbReference type="PANTHER" id="PTHR30006">
    <property type="entry name" value="THIAMINE-BINDING PERIPLASMIC PROTEIN-RELATED"/>
    <property type="match status" value="1"/>
</dbReference>
<evidence type="ECO:0000313" key="4">
    <source>
        <dbReference type="EMBL" id="MBJ6128118.1"/>
    </source>
</evidence>
<proteinExistence type="predicted"/>
<dbReference type="InterPro" id="IPR006059">
    <property type="entry name" value="SBP"/>
</dbReference>
<dbReference type="Proteomes" id="UP000620670">
    <property type="component" value="Unassembled WGS sequence"/>
</dbReference>
<comment type="caution">
    <text evidence="4">The sequence shown here is derived from an EMBL/GenBank/DDBJ whole genome shotgun (WGS) entry which is preliminary data.</text>
</comment>
<dbReference type="Pfam" id="PF13416">
    <property type="entry name" value="SBP_bac_8"/>
    <property type="match status" value="1"/>
</dbReference>
<evidence type="ECO:0000256" key="1">
    <source>
        <dbReference type="ARBA" id="ARBA00022729"/>
    </source>
</evidence>
<evidence type="ECO:0000256" key="3">
    <source>
        <dbReference type="SAM" id="SignalP"/>
    </source>
</evidence>
<name>A0ABS0Y898_9HYPH</name>
<sequence>MIKLRTLLGVSAIAFAASTPAMAQEKTVTLAAYSGIFQDHYMKAVVEPFMKANPNIKVQFYGMPNSAQMLGTLRAQKAAPQIDVMIMDVSVAKAATDEGLFDKVDESVSRNVADLYPNARIEGVGGVGVTFDNLVLLHNEDQVKTPPTSWNALWDKQYAGKVAVPAVPDIQGTTLTIIANKMAGGEDYKKSVEAGIEKLGELAPNVQTWDPKPDVYTPIANGQAALGIGWNARAQVYSDAEGSKLGVTLPKEGSGFQINTINLVKNAPASDAAKTFVDYALSPETQARFTEAMFYAPTNSKARDKISKEALARTAAGSMDQMIGIDWIAVAGIRDKITEQWRRRVIPLSR</sequence>
<protein>
    <submittedName>
        <fullName evidence="4">ABC transporter substrate-binding protein</fullName>
    </submittedName>
</protein>
<dbReference type="CDD" id="cd13589">
    <property type="entry name" value="PBP2_polyamine_RpCGA009"/>
    <property type="match status" value="1"/>
</dbReference>